<comment type="similarity">
    <text evidence="12">Belongs to the ABC transporter superfamily. Drug exporter-1 (DrugE1) (TC 3.A.1.105) family.</text>
</comment>
<dbReference type="EMBL" id="CADCTS010000217">
    <property type="protein sequence ID" value="CAA9303068.1"/>
    <property type="molecule type" value="Genomic_DNA"/>
</dbReference>
<dbReference type="PROSITE" id="PS50893">
    <property type="entry name" value="ABC_TRANSPORTER_2"/>
    <property type="match status" value="1"/>
</dbReference>
<evidence type="ECO:0000313" key="15">
    <source>
        <dbReference type="EMBL" id="CAA9303068.1"/>
    </source>
</evidence>
<evidence type="ECO:0000256" key="10">
    <source>
        <dbReference type="ARBA" id="ARBA00023136"/>
    </source>
</evidence>
<keyword evidence="7 15" id="KW-0067">ATP-binding</keyword>
<keyword evidence="9 13" id="KW-1133">Transmembrane helix</keyword>
<feature type="transmembrane region" description="Helical" evidence="13">
    <location>
        <begin position="429"/>
        <end position="448"/>
    </location>
</feature>
<evidence type="ECO:0000256" key="12">
    <source>
        <dbReference type="ARBA" id="ARBA00049985"/>
    </source>
</evidence>
<dbReference type="GO" id="GO:0046677">
    <property type="term" value="P:response to antibiotic"/>
    <property type="evidence" value="ECO:0007669"/>
    <property type="project" value="UniProtKB-KW"/>
</dbReference>
<evidence type="ECO:0000256" key="8">
    <source>
        <dbReference type="ARBA" id="ARBA00022967"/>
    </source>
</evidence>
<comment type="subcellular location">
    <subcellularLocation>
        <location evidence="2">Cell membrane</location>
        <topology evidence="2">Peripheral membrane protein</topology>
        <orientation evidence="2">Cytoplasmic side</orientation>
    </subcellularLocation>
    <subcellularLocation>
        <location evidence="1">Membrane</location>
        <topology evidence="1">Multi-pass membrane protein</topology>
    </subcellularLocation>
</comment>
<accession>A0A6J4KDZ7</accession>
<dbReference type="PANTHER" id="PTHR42711:SF19">
    <property type="entry name" value="DOXORUBICIN RESISTANCE ATP-BINDING PROTEIN DRRA"/>
    <property type="match status" value="1"/>
</dbReference>
<dbReference type="GO" id="GO:0140359">
    <property type="term" value="F:ABC-type transporter activity"/>
    <property type="evidence" value="ECO:0007669"/>
    <property type="project" value="InterPro"/>
</dbReference>
<evidence type="ECO:0000256" key="9">
    <source>
        <dbReference type="ARBA" id="ARBA00022989"/>
    </source>
</evidence>
<dbReference type="Pfam" id="PF00005">
    <property type="entry name" value="ABC_tran"/>
    <property type="match status" value="1"/>
</dbReference>
<dbReference type="AlphaFoldDB" id="A0A6J4KDZ7"/>
<feature type="domain" description="ABC transporter" evidence="14">
    <location>
        <begin position="5"/>
        <end position="235"/>
    </location>
</feature>
<name>A0A6J4KDZ7_9ACTN</name>
<dbReference type="InterPro" id="IPR017871">
    <property type="entry name" value="ABC_transporter-like_CS"/>
</dbReference>
<dbReference type="GO" id="GO:1900753">
    <property type="term" value="P:doxorubicin transport"/>
    <property type="evidence" value="ECO:0007669"/>
    <property type="project" value="InterPro"/>
</dbReference>
<sequence length="496" mass="52181">MDLAIEAHGLVKRYKSFTALGGVDLAVPRGTVLGLLGPNGAGKTTTVRCLTTLLQPDAGSARVAGIDVLADPGGVRERIGLSGQYSAVDEYLTGMENLVMVGRLYHLGGTRSRDRARELLKQFGLEEAAGKPAKAYSGGMRRRLDLAAALVAEPEVLFLDEPTTGLDPQGRIDIWELIGSLVAGGTTLLLTTQYLEEADRLADEIVVIDHGLVIAQGTADALKAQVGGERLELTVSSPDQLDTAVSVLGGLAAGPVTADAHSRGVVAPVTGGAGVLVEALRRLDAAGVTVDDVGLRRPTLDDVFLSLTGHDARGGEVSVLSSLGDGLVVAQRNLIKIRRVPELLVFTTLSPIMFVLLFAYVFGGAISGGDPQQYREFLIAGIFAQTVIFGATTTGAGLADDVQKGIIDRFRSLPMSRTAVLTGRTLSDVVNNVIVLVVMTLTGLLVGWRIRSSFLDALAGYLVLLVFAYAISWVMAFVGLLVPSVEVVNQASFIVI</sequence>
<feature type="transmembrane region" description="Helical" evidence="13">
    <location>
        <begin position="377"/>
        <end position="399"/>
    </location>
</feature>
<gene>
    <name evidence="15" type="ORF">AVDCRST_MAG48-1484</name>
</gene>
<keyword evidence="4" id="KW-1003">Cell membrane</keyword>
<keyword evidence="5 13" id="KW-0812">Transmembrane</keyword>
<keyword evidence="11" id="KW-0046">Antibiotic resistance</keyword>
<feature type="transmembrane region" description="Helical" evidence="13">
    <location>
        <begin position="343"/>
        <end position="365"/>
    </location>
</feature>
<evidence type="ECO:0000259" key="14">
    <source>
        <dbReference type="PROSITE" id="PS50893"/>
    </source>
</evidence>
<reference evidence="15" key="1">
    <citation type="submission" date="2020-02" db="EMBL/GenBank/DDBJ databases">
        <authorList>
            <person name="Meier V. D."/>
        </authorList>
    </citation>
    <scope>NUCLEOTIDE SEQUENCE</scope>
    <source>
        <strain evidence="15">AVDCRST_MAG48</strain>
    </source>
</reference>
<dbReference type="Gene3D" id="3.40.50.300">
    <property type="entry name" value="P-loop containing nucleotide triphosphate hydrolases"/>
    <property type="match status" value="1"/>
</dbReference>
<dbReference type="PROSITE" id="PS00211">
    <property type="entry name" value="ABC_TRANSPORTER_1"/>
    <property type="match status" value="1"/>
</dbReference>
<keyword evidence="8" id="KW-1278">Translocase</keyword>
<evidence type="ECO:0000256" key="3">
    <source>
        <dbReference type="ARBA" id="ARBA00022448"/>
    </source>
</evidence>
<dbReference type="SUPFAM" id="SSF52540">
    <property type="entry name" value="P-loop containing nucleoside triphosphate hydrolases"/>
    <property type="match status" value="1"/>
</dbReference>
<dbReference type="SMART" id="SM00382">
    <property type="entry name" value="AAA"/>
    <property type="match status" value="1"/>
</dbReference>
<dbReference type="InterPro" id="IPR013525">
    <property type="entry name" value="ABC2_TM"/>
</dbReference>
<dbReference type="GO" id="GO:0005524">
    <property type="term" value="F:ATP binding"/>
    <property type="evidence" value="ECO:0007669"/>
    <property type="project" value="UniProtKB-KW"/>
</dbReference>
<dbReference type="NCBIfam" id="TIGR01188">
    <property type="entry name" value="drrA"/>
    <property type="match status" value="1"/>
</dbReference>
<dbReference type="Pfam" id="PF01061">
    <property type="entry name" value="ABC2_membrane"/>
    <property type="match status" value="1"/>
</dbReference>
<evidence type="ECO:0000256" key="6">
    <source>
        <dbReference type="ARBA" id="ARBA00022741"/>
    </source>
</evidence>
<evidence type="ECO:0000256" key="5">
    <source>
        <dbReference type="ARBA" id="ARBA00022692"/>
    </source>
</evidence>
<dbReference type="FunFam" id="3.40.50.300:FF:000589">
    <property type="entry name" value="ABC transporter, ATP-binding subunit"/>
    <property type="match status" value="1"/>
</dbReference>
<dbReference type="InterPro" id="IPR003593">
    <property type="entry name" value="AAA+_ATPase"/>
</dbReference>
<feature type="non-terminal residue" evidence="15">
    <location>
        <position position="496"/>
    </location>
</feature>
<proteinExistence type="inferred from homology"/>
<keyword evidence="6" id="KW-0547">Nucleotide-binding</keyword>
<dbReference type="InterPro" id="IPR005894">
    <property type="entry name" value="DrrA"/>
</dbReference>
<organism evidence="15">
    <name type="scientific">uncultured Friedmanniella sp</name>
    <dbReference type="NCBI Taxonomy" id="335381"/>
    <lineage>
        <taxon>Bacteria</taxon>
        <taxon>Bacillati</taxon>
        <taxon>Actinomycetota</taxon>
        <taxon>Actinomycetes</taxon>
        <taxon>Propionibacteriales</taxon>
        <taxon>Nocardioidaceae</taxon>
        <taxon>Friedmanniella</taxon>
        <taxon>environmental samples</taxon>
    </lineage>
</organism>
<evidence type="ECO:0000256" key="11">
    <source>
        <dbReference type="ARBA" id="ARBA00023251"/>
    </source>
</evidence>
<dbReference type="GO" id="GO:0005886">
    <property type="term" value="C:plasma membrane"/>
    <property type="evidence" value="ECO:0007669"/>
    <property type="project" value="UniProtKB-SubCell"/>
</dbReference>
<evidence type="ECO:0000256" key="7">
    <source>
        <dbReference type="ARBA" id="ARBA00022840"/>
    </source>
</evidence>
<dbReference type="PANTHER" id="PTHR42711">
    <property type="entry name" value="ABC TRANSPORTER ATP-BINDING PROTEIN"/>
    <property type="match status" value="1"/>
</dbReference>
<dbReference type="InterPro" id="IPR050763">
    <property type="entry name" value="ABC_transporter_ATP-binding"/>
</dbReference>
<keyword evidence="10 13" id="KW-0472">Membrane</keyword>
<feature type="transmembrane region" description="Helical" evidence="13">
    <location>
        <begin position="460"/>
        <end position="482"/>
    </location>
</feature>
<dbReference type="GO" id="GO:0016887">
    <property type="term" value="F:ATP hydrolysis activity"/>
    <property type="evidence" value="ECO:0007669"/>
    <property type="project" value="InterPro"/>
</dbReference>
<dbReference type="InterPro" id="IPR003439">
    <property type="entry name" value="ABC_transporter-like_ATP-bd"/>
</dbReference>
<protein>
    <submittedName>
        <fullName evidence="15">Efflux ABC transporter, ATP-binding protein</fullName>
    </submittedName>
</protein>
<dbReference type="InterPro" id="IPR027417">
    <property type="entry name" value="P-loop_NTPase"/>
</dbReference>
<evidence type="ECO:0000256" key="1">
    <source>
        <dbReference type="ARBA" id="ARBA00004141"/>
    </source>
</evidence>
<evidence type="ECO:0000256" key="2">
    <source>
        <dbReference type="ARBA" id="ARBA00004413"/>
    </source>
</evidence>
<dbReference type="GO" id="GO:0043215">
    <property type="term" value="P:daunorubicin transport"/>
    <property type="evidence" value="ECO:0007669"/>
    <property type="project" value="InterPro"/>
</dbReference>
<evidence type="ECO:0000256" key="13">
    <source>
        <dbReference type="SAM" id="Phobius"/>
    </source>
</evidence>
<keyword evidence="3" id="KW-0813">Transport</keyword>
<evidence type="ECO:0000256" key="4">
    <source>
        <dbReference type="ARBA" id="ARBA00022475"/>
    </source>
</evidence>